<dbReference type="PANTHER" id="PTHR13710">
    <property type="entry name" value="DNA HELICASE RECQ FAMILY MEMBER"/>
    <property type="match status" value="1"/>
</dbReference>
<dbReference type="InterPro" id="IPR027417">
    <property type="entry name" value="P-loop_NTPase"/>
</dbReference>
<organism evidence="3 4">
    <name type="scientific">Tilletia indica</name>
    <dbReference type="NCBI Taxonomy" id="43049"/>
    <lineage>
        <taxon>Eukaryota</taxon>
        <taxon>Fungi</taxon>
        <taxon>Dikarya</taxon>
        <taxon>Basidiomycota</taxon>
        <taxon>Ustilaginomycotina</taxon>
        <taxon>Exobasidiomycetes</taxon>
        <taxon>Tilletiales</taxon>
        <taxon>Tilletiaceae</taxon>
        <taxon>Tilletia</taxon>
    </lineage>
</organism>
<dbReference type="PANTHER" id="PTHR13710:SF145">
    <property type="entry name" value="ATP-DEPENDENT DNA HELICASE"/>
    <property type="match status" value="1"/>
</dbReference>
<evidence type="ECO:0000259" key="2">
    <source>
        <dbReference type="PROSITE" id="PS51192"/>
    </source>
</evidence>
<dbReference type="GO" id="GO:0005524">
    <property type="term" value="F:ATP binding"/>
    <property type="evidence" value="ECO:0007669"/>
    <property type="project" value="InterPro"/>
</dbReference>
<gene>
    <name evidence="3" type="ORF">A4X13_0g2777</name>
</gene>
<comment type="similarity">
    <text evidence="1">Belongs to the helicase family. RecQ subfamily.</text>
</comment>
<keyword evidence="4" id="KW-1185">Reference proteome</keyword>
<name>A0A177T9V9_9BASI</name>
<accession>A0A177T9V9</accession>
<dbReference type="Pfam" id="PF00270">
    <property type="entry name" value="DEAD"/>
    <property type="match status" value="1"/>
</dbReference>
<evidence type="ECO:0000256" key="1">
    <source>
        <dbReference type="ARBA" id="ARBA00005446"/>
    </source>
</evidence>
<proteinExistence type="inferred from homology"/>
<dbReference type="GO" id="GO:0005694">
    <property type="term" value="C:chromosome"/>
    <property type="evidence" value="ECO:0007669"/>
    <property type="project" value="TreeGrafter"/>
</dbReference>
<dbReference type="Gene3D" id="3.40.50.300">
    <property type="entry name" value="P-loop containing nucleotide triphosphate hydrolases"/>
    <property type="match status" value="1"/>
</dbReference>
<evidence type="ECO:0000313" key="3">
    <source>
        <dbReference type="EMBL" id="KAE8256228.1"/>
    </source>
</evidence>
<evidence type="ECO:0000313" key="4">
    <source>
        <dbReference type="Proteomes" id="UP000077521"/>
    </source>
</evidence>
<reference evidence="3" key="2">
    <citation type="journal article" date="2019" name="IMA Fungus">
        <title>Genome sequencing and comparison of five Tilletia species to identify candidate genes for the detection of regulated species infecting wheat.</title>
        <authorList>
            <person name="Nguyen H.D.T."/>
            <person name="Sultana T."/>
            <person name="Kesanakurti P."/>
            <person name="Hambleton S."/>
        </authorList>
    </citation>
    <scope>NUCLEOTIDE SEQUENCE</scope>
    <source>
        <strain evidence="3">DAOMC 236416</strain>
    </source>
</reference>
<dbReference type="AlphaFoldDB" id="A0A177T9V9"/>
<dbReference type="InterPro" id="IPR011545">
    <property type="entry name" value="DEAD/DEAH_box_helicase_dom"/>
</dbReference>
<sequence>MASTSAPATSAASPRPLDWEEIGKLLSFSPREWQKAIAEAFHKSKDVQLIAPTGAGKGKLFDILLAVWPDKLFIVILPLKALEEEMASRIGPKAEYLNAEHRDSKIFDRIRSGEVGCVFLSAEMAVSKDFLRLFEDAQWRKRLGGLIFDEAHTLHDWAVQSAFREKIKVKMALEPLELCIMGGL</sequence>
<protein>
    <recommendedName>
        <fullName evidence="2">Helicase ATP-binding domain-containing protein</fullName>
    </recommendedName>
</protein>
<dbReference type="GO" id="GO:0003676">
    <property type="term" value="F:nucleic acid binding"/>
    <property type="evidence" value="ECO:0007669"/>
    <property type="project" value="InterPro"/>
</dbReference>
<reference evidence="3" key="1">
    <citation type="submission" date="2016-04" db="EMBL/GenBank/DDBJ databases">
        <authorList>
            <person name="Nguyen H.D."/>
            <person name="Samba Siva P."/>
            <person name="Cullis J."/>
            <person name="Levesque C.A."/>
            <person name="Hambleton S."/>
        </authorList>
    </citation>
    <scope>NUCLEOTIDE SEQUENCE</scope>
    <source>
        <strain evidence="3">DAOMC 236416</strain>
    </source>
</reference>
<dbReference type="PROSITE" id="PS51192">
    <property type="entry name" value="HELICASE_ATP_BIND_1"/>
    <property type="match status" value="1"/>
</dbReference>
<feature type="domain" description="Helicase ATP-binding" evidence="2">
    <location>
        <begin position="38"/>
        <end position="157"/>
    </location>
</feature>
<comment type="caution">
    <text evidence="3">The sequence shown here is derived from an EMBL/GenBank/DDBJ whole genome shotgun (WGS) entry which is preliminary data.</text>
</comment>
<dbReference type="Proteomes" id="UP000077521">
    <property type="component" value="Unassembled WGS sequence"/>
</dbReference>
<dbReference type="EMBL" id="LWDF02000140">
    <property type="protein sequence ID" value="KAE8256228.1"/>
    <property type="molecule type" value="Genomic_DNA"/>
</dbReference>
<dbReference type="GO" id="GO:0005634">
    <property type="term" value="C:nucleus"/>
    <property type="evidence" value="ECO:0007669"/>
    <property type="project" value="TreeGrafter"/>
</dbReference>
<dbReference type="SUPFAM" id="SSF52540">
    <property type="entry name" value="P-loop containing nucleoside triphosphate hydrolases"/>
    <property type="match status" value="1"/>
</dbReference>
<dbReference type="InterPro" id="IPR014001">
    <property type="entry name" value="Helicase_ATP-bd"/>
</dbReference>